<keyword evidence="4" id="KW-0732">Signal</keyword>
<keyword evidence="1" id="KW-0904">Protein phosphatase</keyword>
<comment type="catalytic activity">
    <reaction evidence="1">
        <text>O-phospho-L-threonyl-[protein] + H2O = L-threonyl-[protein] + phosphate</text>
        <dbReference type="Rhea" id="RHEA:47004"/>
        <dbReference type="Rhea" id="RHEA-COMP:11060"/>
        <dbReference type="Rhea" id="RHEA-COMP:11605"/>
        <dbReference type="ChEBI" id="CHEBI:15377"/>
        <dbReference type="ChEBI" id="CHEBI:30013"/>
        <dbReference type="ChEBI" id="CHEBI:43474"/>
        <dbReference type="ChEBI" id="CHEBI:61977"/>
        <dbReference type="EC" id="3.1.3.16"/>
    </reaction>
</comment>
<dbReference type="InterPro" id="IPR039123">
    <property type="entry name" value="PPTC7"/>
</dbReference>
<reference evidence="6 7" key="1">
    <citation type="journal article" date="2024" name="Nat. Commun.">
        <title>Phylogenomics reveals the evolutionary origins of lichenization in chlorophyte algae.</title>
        <authorList>
            <person name="Puginier C."/>
            <person name="Libourel C."/>
            <person name="Otte J."/>
            <person name="Skaloud P."/>
            <person name="Haon M."/>
            <person name="Grisel S."/>
            <person name="Petersen M."/>
            <person name="Berrin J.G."/>
            <person name="Delaux P.M."/>
            <person name="Dal Grande F."/>
            <person name="Keller J."/>
        </authorList>
    </citation>
    <scope>NUCLEOTIDE SEQUENCE [LARGE SCALE GENOMIC DNA]</scope>
    <source>
        <strain evidence="6 7">SAG 245.80</strain>
    </source>
</reference>
<dbReference type="GO" id="GO:0004722">
    <property type="term" value="F:protein serine/threonine phosphatase activity"/>
    <property type="evidence" value="ECO:0007669"/>
    <property type="project" value="UniProtKB-EC"/>
</dbReference>
<evidence type="ECO:0000256" key="1">
    <source>
        <dbReference type="RuleBase" id="RU366020"/>
    </source>
</evidence>
<keyword evidence="2" id="KW-0175">Coiled coil</keyword>
<evidence type="ECO:0000313" key="7">
    <source>
        <dbReference type="Proteomes" id="UP001445335"/>
    </source>
</evidence>
<gene>
    <name evidence="6" type="ORF">WJX81_005353</name>
</gene>
<name>A0AAW1SDP0_9CHLO</name>
<dbReference type="InterPro" id="IPR001932">
    <property type="entry name" value="PPM-type_phosphatase-like_dom"/>
</dbReference>
<dbReference type="EC" id="3.1.3.16" evidence="1"/>
<evidence type="ECO:0000256" key="4">
    <source>
        <dbReference type="SAM" id="SignalP"/>
    </source>
</evidence>
<dbReference type="Gene3D" id="3.60.40.10">
    <property type="entry name" value="PPM-type phosphatase domain"/>
    <property type="match status" value="1"/>
</dbReference>
<dbReference type="SMART" id="SM00332">
    <property type="entry name" value="PP2Cc"/>
    <property type="match status" value="1"/>
</dbReference>
<dbReference type="SMART" id="SM00331">
    <property type="entry name" value="PP2C_SIG"/>
    <property type="match status" value="1"/>
</dbReference>
<protein>
    <recommendedName>
        <fullName evidence="1">Protein phosphatase</fullName>
        <ecNumber evidence="1">3.1.3.16</ecNumber>
    </recommendedName>
</protein>
<evidence type="ECO:0000259" key="5">
    <source>
        <dbReference type="PROSITE" id="PS51746"/>
    </source>
</evidence>
<keyword evidence="1" id="KW-0479">Metal-binding</keyword>
<comment type="similarity">
    <text evidence="1">Belongs to the PP2C family.</text>
</comment>
<feature type="domain" description="PPM-type phosphatase" evidence="5">
    <location>
        <begin position="437"/>
        <end position="691"/>
    </location>
</feature>
<dbReference type="EMBL" id="JALJOU010000005">
    <property type="protein sequence ID" value="KAK9843763.1"/>
    <property type="molecule type" value="Genomic_DNA"/>
</dbReference>
<dbReference type="AlphaFoldDB" id="A0AAW1SDP0"/>
<dbReference type="InterPro" id="IPR036457">
    <property type="entry name" value="PPM-type-like_dom_sf"/>
</dbReference>
<dbReference type="Proteomes" id="UP001445335">
    <property type="component" value="Unassembled WGS sequence"/>
</dbReference>
<evidence type="ECO:0000313" key="6">
    <source>
        <dbReference type="EMBL" id="KAK9843763.1"/>
    </source>
</evidence>
<sequence length="694" mass="74678">MQALLLFLALLILDVLQRLLGDKRLARLQRPPPWTLLGRVVRVDHTRIAEPDALWGTTVIKAKGVSRLKSDHFTEALEVLLALLPGLSDRMRRMKPDLLARLCEDTNCVAARLVQLKSLFPEGTDVEQLVTNRPDLLLDGEFQRLPAALAKLEAAFPNSDVGGMVAAQPLLLVEDINLVIEELRRLLPKRDPIALLSDFPHVALSASLQDWAAAKGKRTQQISRLRLEVSEAVEQLREDLEVVLQEQANDGSNDRSETVEVAEQLSRDLEEVLQQQAADTGALPAATEVEADAGIATAAAPVSTRPGVDGLQREPLRPQYGSAAPRMTLEQIKLQVDALAAAPLQETAAGRAERLERLRTLRAIAVQTAQLKALGQGLEERAAELRMRLQAAEAAEALPATAPAKPGAGHEPQPIPATEPPRAPDRATWKLRLVAGAAGLPHPDKAERGGEDAHFVSGAGGGAFGVSDGVSSWAEVGVDAAEYSRRLMRGAKRAVEWGRAQRLRARGVLAQAHVGARGVPGSATALIALLHPPDVLEVASLGDSGFRLMRSGQCAFASEVQQHRFNMPLQLACEELLPGADGPDDADVYELDLVAGDVLIAATDGLFDNMWDRQLEQLVESELQKGGPRTTERAAALAARIAAAARANSLNQHFRSPWVVAAAEAGVLPLWKTLVPRGGKLDDCTVVVAFLEPR</sequence>
<dbReference type="PANTHER" id="PTHR12320">
    <property type="entry name" value="PROTEIN PHOSPHATASE 2C"/>
    <property type="match status" value="1"/>
</dbReference>
<comment type="caution">
    <text evidence="6">The sequence shown here is derived from an EMBL/GenBank/DDBJ whole genome shotgun (WGS) entry which is preliminary data.</text>
</comment>
<feature type="signal peptide" evidence="4">
    <location>
        <begin position="1"/>
        <end position="21"/>
    </location>
</feature>
<feature type="region of interest" description="Disordered" evidence="3">
    <location>
        <begin position="398"/>
        <end position="423"/>
    </location>
</feature>
<comment type="cofactor">
    <cofactor evidence="1">
        <name>Mg(2+)</name>
        <dbReference type="ChEBI" id="CHEBI:18420"/>
    </cofactor>
</comment>
<feature type="coiled-coil region" evidence="2">
    <location>
        <begin position="226"/>
        <end position="279"/>
    </location>
</feature>
<keyword evidence="1" id="KW-0464">Manganese</keyword>
<keyword evidence="1" id="KW-0378">Hydrolase</keyword>
<evidence type="ECO:0000256" key="3">
    <source>
        <dbReference type="SAM" id="MobiDB-lite"/>
    </source>
</evidence>
<proteinExistence type="inferred from homology"/>
<accession>A0AAW1SDP0</accession>
<dbReference type="GO" id="GO:0046872">
    <property type="term" value="F:metal ion binding"/>
    <property type="evidence" value="ECO:0007669"/>
    <property type="project" value="UniProtKB-UniRule"/>
</dbReference>
<keyword evidence="1" id="KW-0460">Magnesium</keyword>
<feature type="chain" id="PRO_5043968401" description="Protein phosphatase" evidence="4">
    <location>
        <begin position="22"/>
        <end position="694"/>
    </location>
</feature>
<organism evidence="6 7">
    <name type="scientific">Elliptochloris bilobata</name>
    <dbReference type="NCBI Taxonomy" id="381761"/>
    <lineage>
        <taxon>Eukaryota</taxon>
        <taxon>Viridiplantae</taxon>
        <taxon>Chlorophyta</taxon>
        <taxon>core chlorophytes</taxon>
        <taxon>Trebouxiophyceae</taxon>
        <taxon>Trebouxiophyceae incertae sedis</taxon>
        <taxon>Elliptochloris clade</taxon>
        <taxon>Elliptochloris</taxon>
    </lineage>
</organism>
<keyword evidence="7" id="KW-1185">Reference proteome</keyword>
<dbReference type="PANTHER" id="PTHR12320:SF1">
    <property type="entry name" value="PROTEIN PHOSPHATASE PTC7 HOMOLOG"/>
    <property type="match status" value="1"/>
</dbReference>
<dbReference type="SUPFAM" id="SSF81606">
    <property type="entry name" value="PP2C-like"/>
    <property type="match status" value="1"/>
</dbReference>
<comment type="cofactor">
    <cofactor evidence="1">
        <name>Mn(2+)</name>
        <dbReference type="ChEBI" id="CHEBI:29035"/>
    </cofactor>
</comment>
<evidence type="ECO:0000256" key="2">
    <source>
        <dbReference type="SAM" id="Coils"/>
    </source>
</evidence>
<comment type="catalytic activity">
    <reaction evidence="1">
        <text>O-phospho-L-seryl-[protein] + H2O = L-seryl-[protein] + phosphate</text>
        <dbReference type="Rhea" id="RHEA:20629"/>
        <dbReference type="Rhea" id="RHEA-COMP:9863"/>
        <dbReference type="Rhea" id="RHEA-COMP:11604"/>
        <dbReference type="ChEBI" id="CHEBI:15377"/>
        <dbReference type="ChEBI" id="CHEBI:29999"/>
        <dbReference type="ChEBI" id="CHEBI:43474"/>
        <dbReference type="ChEBI" id="CHEBI:83421"/>
        <dbReference type="EC" id="3.1.3.16"/>
    </reaction>
</comment>
<dbReference type="PROSITE" id="PS51746">
    <property type="entry name" value="PPM_2"/>
    <property type="match status" value="1"/>
</dbReference>